<keyword evidence="1" id="KW-0812">Transmembrane</keyword>
<gene>
    <name evidence="2" type="ORF">SAMN02745229_03382</name>
</gene>
<sequence>MEFFWKQQDDIPAGMGYPLFGIAHILSVGITLFLTWVISCFIIRLEDRKQRVILKIIPVLMLGMEVFKDLFLISVHRFGIGYLPLHICSIGIFVFLFREWLPWRWAKEVFGEIAFIIIMPASIAALMFADWTIYYPVLNFMNIYSYVWHGLLILYPILLIKRKEINPSIRHIHYCLLFLCVVVPPIYAFDKHFECNYFFVNWPVPNSPLSWMASFMGTPGYLLGYAGLTIAVILILYLGVELKRITR</sequence>
<keyword evidence="1" id="KW-1133">Transmembrane helix</keyword>
<feature type="transmembrane region" description="Helical" evidence="1">
    <location>
        <begin position="109"/>
        <end position="129"/>
    </location>
</feature>
<feature type="transmembrane region" description="Helical" evidence="1">
    <location>
        <begin position="209"/>
        <end position="238"/>
    </location>
</feature>
<reference evidence="3" key="1">
    <citation type="submission" date="2016-11" db="EMBL/GenBank/DDBJ databases">
        <authorList>
            <person name="Varghese N."/>
            <person name="Submissions S."/>
        </authorList>
    </citation>
    <scope>NUCLEOTIDE SEQUENCE [LARGE SCALE GENOMIC DNA]</scope>
    <source>
        <strain evidence="3">DSM 3071</strain>
    </source>
</reference>
<feature type="transmembrane region" description="Helical" evidence="1">
    <location>
        <begin position="141"/>
        <end position="160"/>
    </location>
</feature>
<organism evidence="2 3">
    <name type="scientific">Butyrivibrio fibrisolvens DSM 3071</name>
    <dbReference type="NCBI Taxonomy" id="1121131"/>
    <lineage>
        <taxon>Bacteria</taxon>
        <taxon>Bacillati</taxon>
        <taxon>Bacillota</taxon>
        <taxon>Clostridia</taxon>
        <taxon>Lachnospirales</taxon>
        <taxon>Lachnospiraceae</taxon>
        <taxon>Butyrivibrio</taxon>
    </lineage>
</organism>
<evidence type="ECO:0000313" key="2">
    <source>
        <dbReference type="EMBL" id="SHI63180.1"/>
    </source>
</evidence>
<dbReference type="EMBL" id="FQXK01000035">
    <property type="protein sequence ID" value="SHI63180.1"/>
    <property type="molecule type" value="Genomic_DNA"/>
</dbReference>
<dbReference type="AlphaFoldDB" id="A0A1M6CQD8"/>
<evidence type="ECO:0000313" key="3">
    <source>
        <dbReference type="Proteomes" id="UP000184278"/>
    </source>
</evidence>
<proteinExistence type="predicted"/>
<name>A0A1M6CQD8_BUTFI</name>
<feature type="transmembrane region" description="Helical" evidence="1">
    <location>
        <begin position="172"/>
        <end position="189"/>
    </location>
</feature>
<protein>
    <submittedName>
        <fullName evidence="2">Uncharacterized membrane protein YwaF</fullName>
    </submittedName>
</protein>
<evidence type="ECO:0000256" key="1">
    <source>
        <dbReference type="SAM" id="Phobius"/>
    </source>
</evidence>
<feature type="transmembrane region" description="Helical" evidence="1">
    <location>
        <begin position="52"/>
        <end position="73"/>
    </location>
</feature>
<keyword evidence="1" id="KW-0472">Membrane</keyword>
<dbReference type="STRING" id="1121131.SAMN02745229_03382"/>
<feature type="transmembrane region" description="Helical" evidence="1">
    <location>
        <begin position="79"/>
        <end position="97"/>
    </location>
</feature>
<accession>A0A1M6CQD8</accession>
<keyword evidence="3" id="KW-1185">Reference proteome</keyword>
<dbReference type="Proteomes" id="UP000184278">
    <property type="component" value="Unassembled WGS sequence"/>
</dbReference>
<feature type="transmembrane region" description="Helical" evidence="1">
    <location>
        <begin position="20"/>
        <end position="45"/>
    </location>
</feature>
<dbReference type="Pfam" id="PF14808">
    <property type="entry name" value="TMEM164"/>
    <property type="match status" value="1"/>
</dbReference>